<organism evidence="2 3">
    <name type="scientific">Culex pipiens pipiens</name>
    <name type="common">Northern house mosquito</name>
    <dbReference type="NCBI Taxonomy" id="38569"/>
    <lineage>
        <taxon>Eukaryota</taxon>
        <taxon>Metazoa</taxon>
        <taxon>Ecdysozoa</taxon>
        <taxon>Arthropoda</taxon>
        <taxon>Hexapoda</taxon>
        <taxon>Insecta</taxon>
        <taxon>Pterygota</taxon>
        <taxon>Neoptera</taxon>
        <taxon>Endopterygota</taxon>
        <taxon>Diptera</taxon>
        <taxon>Nematocera</taxon>
        <taxon>Culicoidea</taxon>
        <taxon>Culicidae</taxon>
        <taxon>Culicinae</taxon>
        <taxon>Culicini</taxon>
        <taxon>Culex</taxon>
        <taxon>Culex</taxon>
    </lineage>
</organism>
<comment type="caution">
    <text evidence="2">The sequence shown here is derived from an EMBL/GenBank/DDBJ whole genome shotgun (WGS) entry which is preliminary data.</text>
</comment>
<sequence>MVFSRLTGFSCNQLIRVSPLSNDPLQLLHLHTVTGMPVSTFFLAYGDHIVENSSMSKTDIRSQSKSNWSKKLSTRLAPRPDIFVLWKRPVTDQRPESAPWAADALREDNDV</sequence>
<evidence type="ECO:0000313" key="2">
    <source>
        <dbReference type="EMBL" id="KAL1404749.1"/>
    </source>
</evidence>
<dbReference type="Proteomes" id="UP001562425">
    <property type="component" value="Unassembled WGS sequence"/>
</dbReference>
<feature type="region of interest" description="Disordered" evidence="1">
    <location>
        <begin position="92"/>
        <end position="111"/>
    </location>
</feature>
<dbReference type="AlphaFoldDB" id="A0ABD1DZ87"/>
<dbReference type="EMBL" id="JBEHCU010000057">
    <property type="protein sequence ID" value="KAL1404749.1"/>
    <property type="molecule type" value="Genomic_DNA"/>
</dbReference>
<accession>A0ABD1DZ87</accession>
<proteinExistence type="predicted"/>
<reference evidence="2 3" key="1">
    <citation type="submission" date="2024-05" db="EMBL/GenBank/DDBJ databases">
        <title>Culex pipiens pipiens assembly and annotation.</title>
        <authorList>
            <person name="Alout H."/>
            <person name="Durand T."/>
        </authorList>
    </citation>
    <scope>NUCLEOTIDE SEQUENCE [LARGE SCALE GENOMIC DNA]</scope>
    <source>
        <strain evidence="2">HA-2024</strain>
        <tissue evidence="2">Whole body</tissue>
    </source>
</reference>
<protein>
    <submittedName>
        <fullName evidence="2">Uncharacterized protein</fullName>
    </submittedName>
</protein>
<name>A0ABD1DZ87_CULPP</name>
<gene>
    <name evidence="2" type="ORF">pipiens_018731</name>
</gene>
<evidence type="ECO:0000256" key="1">
    <source>
        <dbReference type="SAM" id="MobiDB-lite"/>
    </source>
</evidence>
<evidence type="ECO:0000313" key="3">
    <source>
        <dbReference type="Proteomes" id="UP001562425"/>
    </source>
</evidence>
<keyword evidence="3" id="KW-1185">Reference proteome</keyword>